<feature type="transmembrane region" description="Helical" evidence="1">
    <location>
        <begin position="65"/>
        <end position="82"/>
    </location>
</feature>
<dbReference type="EMBL" id="BAAAZU010000010">
    <property type="protein sequence ID" value="GAA3925662.1"/>
    <property type="molecule type" value="Genomic_DNA"/>
</dbReference>
<feature type="transmembrane region" description="Helical" evidence="1">
    <location>
        <begin position="256"/>
        <end position="274"/>
    </location>
</feature>
<feature type="transmembrane region" description="Helical" evidence="1">
    <location>
        <begin position="88"/>
        <end position="107"/>
    </location>
</feature>
<feature type="transmembrane region" description="Helical" evidence="1">
    <location>
        <begin position="514"/>
        <end position="535"/>
    </location>
</feature>
<feature type="transmembrane region" description="Helical" evidence="1">
    <location>
        <begin position="178"/>
        <end position="197"/>
    </location>
</feature>
<organism evidence="2 3">
    <name type="scientific">Luteimonas lutimaris</name>
    <dbReference type="NCBI Taxonomy" id="698645"/>
    <lineage>
        <taxon>Bacteria</taxon>
        <taxon>Pseudomonadati</taxon>
        <taxon>Pseudomonadota</taxon>
        <taxon>Gammaproteobacteria</taxon>
        <taxon>Lysobacterales</taxon>
        <taxon>Lysobacteraceae</taxon>
        <taxon>Luteimonas</taxon>
    </lineage>
</organism>
<evidence type="ECO:0000313" key="2">
    <source>
        <dbReference type="EMBL" id="GAA3925662.1"/>
    </source>
</evidence>
<proteinExistence type="predicted"/>
<feature type="transmembrane region" description="Helical" evidence="1">
    <location>
        <begin position="140"/>
        <end position="157"/>
    </location>
</feature>
<feature type="transmembrane region" description="Helical" evidence="1">
    <location>
        <begin position="446"/>
        <end position="466"/>
    </location>
</feature>
<dbReference type="Proteomes" id="UP001501727">
    <property type="component" value="Unassembled WGS sequence"/>
</dbReference>
<keyword evidence="1" id="KW-0812">Transmembrane</keyword>
<feature type="transmembrane region" description="Helical" evidence="1">
    <location>
        <begin position="333"/>
        <end position="358"/>
    </location>
</feature>
<evidence type="ECO:0008006" key="4">
    <source>
        <dbReference type="Google" id="ProtNLM"/>
    </source>
</evidence>
<gene>
    <name evidence="2" type="ORF">GCM10022229_19680</name>
</gene>
<keyword evidence="3" id="KW-1185">Reference proteome</keyword>
<feature type="transmembrane region" description="Helical" evidence="1">
    <location>
        <begin position="41"/>
        <end position="58"/>
    </location>
</feature>
<accession>A0ABP7ML94</accession>
<keyword evidence="1" id="KW-0472">Membrane</keyword>
<feature type="transmembrane region" description="Helical" evidence="1">
    <location>
        <begin position="114"/>
        <end position="134"/>
    </location>
</feature>
<keyword evidence="1" id="KW-1133">Transmembrane helix</keyword>
<sequence length="671" mass="71434">MIEAVDRHQPARRMALYGGACALAAGFALHAMWRVLPWERLALSLLLALVAAGAAWPLRRFARWSWASSLALAWSLALLWFAGPPAVIATLALLAAAAAIGLGWLAVGTPGRLPLATVIGLATLAGLGGWIITWPVHHAWAWWPLVLALVAWRWRALRAEAGVAAAGWRAAVAKTPGWAALAVMLLGLASTACWLPTMQADDLRYHLGLPSQLLMSGAYRPDPAHQVWAFAPWAGDALQGFAAVLAGGHARGGLNAGWLALAAASLWTAGAGVGAHTSERWACVALFASLPPLVWMAAGMQTELPATAVLLALAALVVLPESAAGPSRLYPGAILFGALMALKGMHVLTALPLLGYAAWHHRHALPWRRVPVALLLVAAIGGASYLQSWWQTGNPVLPLFNGVFESSYFPAVDYRDPRWHAGFGPGLPWRITFDTDRYVEALDGGFGFVLVGLAGAWLVALLSAPSRALTLALTAALLLSLAPLQYARYAYPALALLPLALLPHARRRFGVRHFRWMVLGLCLLNLAFQANASWLHHSAALKRTLRAAGDPVPVEARYVPELVLLREIPAGDDGVVLATDPERGYVAGLGGRGRVVFEHDPGLQAARAVAEADATGTEWLRLFAANDVRWLLVSPAQAGPALGAALQRGATRVDGLGEVELWRVAGREHAR</sequence>
<feature type="transmembrane region" description="Helical" evidence="1">
    <location>
        <begin position="304"/>
        <end position="321"/>
    </location>
</feature>
<feature type="transmembrane region" description="Helical" evidence="1">
    <location>
        <begin position="15"/>
        <end position="35"/>
    </location>
</feature>
<reference evidence="3" key="1">
    <citation type="journal article" date="2019" name="Int. J. Syst. Evol. Microbiol.">
        <title>The Global Catalogue of Microorganisms (GCM) 10K type strain sequencing project: providing services to taxonomists for standard genome sequencing and annotation.</title>
        <authorList>
            <consortium name="The Broad Institute Genomics Platform"/>
            <consortium name="The Broad Institute Genome Sequencing Center for Infectious Disease"/>
            <person name="Wu L."/>
            <person name="Ma J."/>
        </authorList>
    </citation>
    <scope>NUCLEOTIDE SEQUENCE [LARGE SCALE GENOMIC DNA]</scope>
    <source>
        <strain evidence="3">JCM 16916</strain>
    </source>
</reference>
<dbReference type="RefSeq" id="WP_344759820.1">
    <property type="nucleotide sequence ID" value="NZ_BAAAZU010000010.1"/>
</dbReference>
<name>A0ABP7ML94_9GAMM</name>
<protein>
    <recommendedName>
        <fullName evidence="4">Glycosyltransferase RgtA/B/C/D-like domain-containing protein</fullName>
    </recommendedName>
</protein>
<evidence type="ECO:0000313" key="3">
    <source>
        <dbReference type="Proteomes" id="UP001501727"/>
    </source>
</evidence>
<comment type="caution">
    <text evidence="2">The sequence shown here is derived from an EMBL/GenBank/DDBJ whole genome shotgun (WGS) entry which is preliminary data.</text>
</comment>
<feature type="transmembrane region" description="Helical" evidence="1">
    <location>
        <begin position="370"/>
        <end position="390"/>
    </location>
</feature>
<evidence type="ECO:0000256" key="1">
    <source>
        <dbReference type="SAM" id="Phobius"/>
    </source>
</evidence>